<gene>
    <name evidence="1" type="ORF">L2E82_26637</name>
</gene>
<comment type="caution">
    <text evidence="1">The sequence shown here is derived from an EMBL/GenBank/DDBJ whole genome shotgun (WGS) entry which is preliminary data.</text>
</comment>
<accession>A0ACB9CQX5</accession>
<organism evidence="1 2">
    <name type="scientific">Cichorium intybus</name>
    <name type="common">Chicory</name>
    <dbReference type="NCBI Taxonomy" id="13427"/>
    <lineage>
        <taxon>Eukaryota</taxon>
        <taxon>Viridiplantae</taxon>
        <taxon>Streptophyta</taxon>
        <taxon>Embryophyta</taxon>
        <taxon>Tracheophyta</taxon>
        <taxon>Spermatophyta</taxon>
        <taxon>Magnoliopsida</taxon>
        <taxon>eudicotyledons</taxon>
        <taxon>Gunneridae</taxon>
        <taxon>Pentapetalae</taxon>
        <taxon>asterids</taxon>
        <taxon>campanulids</taxon>
        <taxon>Asterales</taxon>
        <taxon>Asteraceae</taxon>
        <taxon>Cichorioideae</taxon>
        <taxon>Cichorieae</taxon>
        <taxon>Cichoriinae</taxon>
        <taxon>Cichorium</taxon>
    </lineage>
</organism>
<protein>
    <submittedName>
        <fullName evidence="1">Uncharacterized protein</fullName>
    </submittedName>
</protein>
<evidence type="ECO:0000313" key="1">
    <source>
        <dbReference type="EMBL" id="KAI3736682.1"/>
    </source>
</evidence>
<dbReference type="Proteomes" id="UP001055811">
    <property type="component" value="Linkage Group LG05"/>
</dbReference>
<sequence length="382" mass="43280">METFYIILSIIAMIWITKAAIGKTKNLPPSPFPCLPILGHLYLVRSPLYRALGKLSARHGPMLMLRFGTRRAFLVSSPAAVEECLTTNDVAFANRPLLLAGKHLGYDYTTLSWSSYGDHWRNLRRVASLELLSAHRVQTLNTIRAEEVQLLAKKVYQRAVRDGMVEMKSVFFELMLNVMMMMIAGKRYYGDSVAVEEARRFKEIVLESFVLMETTNVSDYLPWWKWVGGRKLEKKMVALKEKRDGFMQGLLEEQRRRMAVVAEGGRSEAAIINKEEKKNLIEVLLKSQETEPEYYKDDVIKGLMQSVIHKICAGQVILDLPSTVNELVESNLDAGATSIEVAPKEYGKESFHVIDNGCGILPDNFNVHCLISLIASFEREVS</sequence>
<keyword evidence="2" id="KW-1185">Reference proteome</keyword>
<proteinExistence type="predicted"/>
<reference evidence="1 2" key="2">
    <citation type="journal article" date="2022" name="Mol. Ecol. Resour.">
        <title>The genomes of chicory, endive, great burdock and yacon provide insights into Asteraceae paleo-polyploidization history and plant inulin production.</title>
        <authorList>
            <person name="Fan W."/>
            <person name="Wang S."/>
            <person name="Wang H."/>
            <person name="Wang A."/>
            <person name="Jiang F."/>
            <person name="Liu H."/>
            <person name="Zhao H."/>
            <person name="Xu D."/>
            <person name="Zhang Y."/>
        </authorList>
    </citation>
    <scope>NUCLEOTIDE SEQUENCE [LARGE SCALE GENOMIC DNA]</scope>
    <source>
        <strain evidence="2">cv. Punajuju</strain>
        <tissue evidence="1">Leaves</tissue>
    </source>
</reference>
<reference evidence="2" key="1">
    <citation type="journal article" date="2022" name="Mol. Ecol. Resour.">
        <title>The genomes of chicory, endive, great burdock and yacon provide insights into Asteraceae palaeo-polyploidization history and plant inulin production.</title>
        <authorList>
            <person name="Fan W."/>
            <person name="Wang S."/>
            <person name="Wang H."/>
            <person name="Wang A."/>
            <person name="Jiang F."/>
            <person name="Liu H."/>
            <person name="Zhao H."/>
            <person name="Xu D."/>
            <person name="Zhang Y."/>
        </authorList>
    </citation>
    <scope>NUCLEOTIDE SEQUENCE [LARGE SCALE GENOMIC DNA]</scope>
    <source>
        <strain evidence="2">cv. Punajuju</strain>
    </source>
</reference>
<name>A0ACB9CQX5_CICIN</name>
<evidence type="ECO:0000313" key="2">
    <source>
        <dbReference type="Proteomes" id="UP001055811"/>
    </source>
</evidence>
<dbReference type="EMBL" id="CM042013">
    <property type="protein sequence ID" value="KAI3736682.1"/>
    <property type="molecule type" value="Genomic_DNA"/>
</dbReference>